<feature type="transmembrane region" description="Helical" evidence="5">
    <location>
        <begin position="365"/>
        <end position="386"/>
    </location>
</feature>
<dbReference type="Pfam" id="PF03323">
    <property type="entry name" value="GerA"/>
    <property type="match status" value="1"/>
</dbReference>
<comment type="subcellular location">
    <subcellularLocation>
        <location evidence="4">Cell membrane</location>
    </subcellularLocation>
    <subcellularLocation>
        <location evidence="1">Membrane</location>
        <topology evidence="1">Multi-pass membrane protein</topology>
    </subcellularLocation>
</comment>
<feature type="transmembrane region" description="Helical" evidence="5">
    <location>
        <begin position="339"/>
        <end position="358"/>
    </location>
</feature>
<keyword evidence="3 4" id="KW-0472">Membrane</keyword>
<dbReference type="PIRSF" id="PIRSF005690">
    <property type="entry name" value="GerBA"/>
    <property type="match status" value="1"/>
</dbReference>
<dbReference type="PANTHER" id="PTHR22550">
    <property type="entry name" value="SPORE GERMINATION PROTEIN"/>
    <property type="match status" value="1"/>
</dbReference>
<feature type="transmembrane region" description="Helical" evidence="5">
    <location>
        <begin position="298"/>
        <end position="319"/>
    </location>
</feature>
<dbReference type="GO" id="GO:0005886">
    <property type="term" value="C:plasma membrane"/>
    <property type="evidence" value="ECO:0007669"/>
    <property type="project" value="UniProtKB-SubCell"/>
</dbReference>
<dbReference type="InterPro" id="IPR004995">
    <property type="entry name" value="Spore_Ger"/>
</dbReference>
<keyword evidence="5" id="KW-0812">Transmembrane</keyword>
<feature type="transmembrane region" description="Helical" evidence="5">
    <location>
        <begin position="392"/>
        <end position="409"/>
    </location>
</feature>
<evidence type="ECO:0000256" key="4">
    <source>
        <dbReference type="PIRNR" id="PIRNR005690"/>
    </source>
</evidence>
<dbReference type="Proteomes" id="UP000199334">
    <property type="component" value="Unassembled WGS sequence"/>
</dbReference>
<evidence type="ECO:0000256" key="5">
    <source>
        <dbReference type="SAM" id="Phobius"/>
    </source>
</evidence>
<evidence type="ECO:0000313" key="7">
    <source>
        <dbReference type="Proteomes" id="UP000199334"/>
    </source>
</evidence>
<dbReference type="GO" id="GO:0009847">
    <property type="term" value="P:spore germination"/>
    <property type="evidence" value="ECO:0007669"/>
    <property type="project" value="UniProtKB-UniRule"/>
</dbReference>
<protein>
    <submittedName>
        <fullName evidence="6">Stage V sporulation protein AF</fullName>
    </submittedName>
</protein>
<keyword evidence="5" id="KW-1133">Transmembrane helix</keyword>
<gene>
    <name evidence="6" type="ORF">SAMN05216498_2727</name>
</gene>
<evidence type="ECO:0000256" key="3">
    <source>
        <dbReference type="ARBA" id="ARBA00023136"/>
    </source>
</evidence>
<keyword evidence="7" id="KW-1185">Reference proteome</keyword>
<name>A0A1H0CZ35_9BACI</name>
<dbReference type="AlphaFoldDB" id="A0A1H0CZ35"/>
<accession>A0A1H0CZ35</accession>
<organism evidence="6 7">
    <name type="scientific">Tenuibacillus multivorans</name>
    <dbReference type="NCBI Taxonomy" id="237069"/>
    <lineage>
        <taxon>Bacteria</taxon>
        <taxon>Bacillati</taxon>
        <taxon>Bacillota</taxon>
        <taxon>Bacilli</taxon>
        <taxon>Bacillales</taxon>
        <taxon>Bacillaceae</taxon>
        <taxon>Tenuibacillus</taxon>
    </lineage>
</organism>
<feature type="transmembrane region" description="Helical" evidence="5">
    <location>
        <begin position="455"/>
        <end position="476"/>
    </location>
</feature>
<reference evidence="6 7" key="1">
    <citation type="submission" date="2016-10" db="EMBL/GenBank/DDBJ databases">
        <authorList>
            <person name="de Groot N.N."/>
        </authorList>
    </citation>
    <scope>NUCLEOTIDE SEQUENCE [LARGE SCALE GENOMIC DNA]</scope>
    <source>
        <strain evidence="6 7">CGMCC 1.3442</strain>
    </source>
</reference>
<dbReference type="PANTHER" id="PTHR22550:SF9">
    <property type="entry name" value="STAGE V SPORULATION PROTEIN AF"/>
    <property type="match status" value="1"/>
</dbReference>
<evidence type="ECO:0000256" key="2">
    <source>
        <dbReference type="ARBA" id="ARBA00005278"/>
    </source>
</evidence>
<comment type="similarity">
    <text evidence="2 4">Belongs to the GerABKA family.</text>
</comment>
<dbReference type="STRING" id="237069.SAMN05216498_2727"/>
<evidence type="ECO:0000256" key="1">
    <source>
        <dbReference type="ARBA" id="ARBA00004141"/>
    </source>
</evidence>
<proteinExistence type="inferred from homology"/>
<dbReference type="InterPro" id="IPR050768">
    <property type="entry name" value="UPF0353/GerABKA_families"/>
</dbReference>
<sequence>MMDLKFENRDVKLSKSIKKNRELFKDLLGIGVSFDVDYRTINVLDTDVDVYFVTGLNDKSHVNMVLKELLELNEVEHFNRSKRKVHEIVENRIVNYQVEEMDVAYDAVTNILSGLIVIVVDGCTKAFAVDVRSYPDRSPSEPDTEKVVRGSRDGYTENIIINTGLTRRRVRDDNLRYELIRIGERSRTDVVIAYIKDVADPGLVQTVRGNIKDINVDGLAMSEKSLEEFIVEQKFNPFPLVRYTERPDVASAHLFEGHVLIMVDTSPSVIITPTTYFHHVQHAEEFRQSPTVGTFVRWIRFLGIMFSIFLLPMWLLFVMQPELLPKELAFIGPNEEGNIPIFIQIILADIGVEFMRVAAIHTPTAVSTAMGLIAAVLIGEIAIQVGLFGPEIILYVALSAMGTYSTPSYELSVANKITRILLVIATAFFGVKGLVIGFTVYILLLVRTISLNTPYFWPVIPFNARALYHILFRLAVPLHKTRPSIVHPQDDKRR</sequence>
<dbReference type="EMBL" id="FNIG01000006">
    <property type="protein sequence ID" value="SDN63119.1"/>
    <property type="molecule type" value="Genomic_DNA"/>
</dbReference>
<feature type="transmembrane region" description="Helical" evidence="5">
    <location>
        <begin position="421"/>
        <end position="443"/>
    </location>
</feature>
<evidence type="ECO:0000313" key="6">
    <source>
        <dbReference type="EMBL" id="SDN63119.1"/>
    </source>
</evidence>